<keyword evidence="2" id="KW-1185">Reference proteome</keyword>
<dbReference type="GeneID" id="112684550"/>
<sequence length="265" mass="29698">MDIRGGRDRRSGDRRPSRGSRTPKRPQMSTDEHQRQQRIVVGAPETNLNTTTSFPVTAAPYRTPLRLPAPLQTYDRTPRLPAALHTTHDRTMRLPAPLQTQQDRTPPRLPAPPPQMRQERPPRFPSPSQDQARPLLSTTPSPPPPQEQPSRLPPLWTAPEESVREAGDGVEDCGEGAAAGGSYVVDETELLAKLRCPSESAEVVAEREKRRQRRRCPDYPGLALSSSVFSTETGMKFSIIRNELHNVLKPQLRRFNVFLISSVTQ</sequence>
<dbReference type="RefSeq" id="XP_025411909.1">
    <property type="nucleotide sequence ID" value="XM_025556124.1"/>
</dbReference>
<evidence type="ECO:0000313" key="3">
    <source>
        <dbReference type="RefSeq" id="XP_025411909.1"/>
    </source>
</evidence>
<organism evidence="2 3">
    <name type="scientific">Sipha flava</name>
    <name type="common">yellow sugarcane aphid</name>
    <dbReference type="NCBI Taxonomy" id="143950"/>
    <lineage>
        <taxon>Eukaryota</taxon>
        <taxon>Metazoa</taxon>
        <taxon>Ecdysozoa</taxon>
        <taxon>Arthropoda</taxon>
        <taxon>Hexapoda</taxon>
        <taxon>Insecta</taxon>
        <taxon>Pterygota</taxon>
        <taxon>Neoptera</taxon>
        <taxon>Paraneoptera</taxon>
        <taxon>Hemiptera</taxon>
        <taxon>Sternorrhyncha</taxon>
        <taxon>Aphidomorpha</taxon>
        <taxon>Aphidoidea</taxon>
        <taxon>Aphididae</taxon>
        <taxon>Sipha</taxon>
    </lineage>
</organism>
<protein>
    <submittedName>
        <fullName evidence="3">Proline-rich protein 2-like</fullName>
    </submittedName>
</protein>
<name>A0A8B8FLV9_9HEMI</name>
<feature type="region of interest" description="Disordered" evidence="1">
    <location>
        <begin position="1"/>
        <end position="155"/>
    </location>
</feature>
<reference evidence="3" key="1">
    <citation type="submission" date="2025-08" db="UniProtKB">
        <authorList>
            <consortium name="RefSeq"/>
        </authorList>
    </citation>
    <scope>IDENTIFICATION</scope>
    <source>
        <tissue evidence="3">Whole body</tissue>
    </source>
</reference>
<evidence type="ECO:0000313" key="2">
    <source>
        <dbReference type="Proteomes" id="UP000694846"/>
    </source>
</evidence>
<dbReference type="Proteomes" id="UP000694846">
    <property type="component" value="Unplaced"/>
</dbReference>
<feature type="compositionally biased region" description="Basic and acidic residues" evidence="1">
    <location>
        <begin position="1"/>
        <end position="16"/>
    </location>
</feature>
<gene>
    <name evidence="3" type="primary">LOC112684550</name>
</gene>
<evidence type="ECO:0000256" key="1">
    <source>
        <dbReference type="SAM" id="MobiDB-lite"/>
    </source>
</evidence>
<dbReference type="AlphaFoldDB" id="A0A8B8FLV9"/>
<accession>A0A8B8FLV9</accession>
<dbReference type="OrthoDB" id="128924at2759"/>
<proteinExistence type="predicted"/>
<feature type="compositionally biased region" description="Polar residues" evidence="1">
    <location>
        <begin position="46"/>
        <end position="55"/>
    </location>
</feature>